<evidence type="ECO:0000313" key="4">
    <source>
        <dbReference type="Proteomes" id="UP000298030"/>
    </source>
</evidence>
<feature type="region of interest" description="Disordered" evidence="1">
    <location>
        <begin position="166"/>
        <end position="192"/>
    </location>
</feature>
<dbReference type="InterPro" id="IPR005337">
    <property type="entry name" value="RapZ-like"/>
</dbReference>
<reference evidence="3 4" key="1">
    <citation type="journal article" date="2019" name="Nat. Ecol. Evol.">
        <title>Megaphylogeny resolves global patterns of mushroom evolution.</title>
        <authorList>
            <person name="Varga T."/>
            <person name="Krizsan K."/>
            <person name="Foldi C."/>
            <person name="Dima B."/>
            <person name="Sanchez-Garcia M."/>
            <person name="Sanchez-Ramirez S."/>
            <person name="Szollosi G.J."/>
            <person name="Szarkandi J.G."/>
            <person name="Papp V."/>
            <person name="Albert L."/>
            <person name="Andreopoulos W."/>
            <person name="Angelini C."/>
            <person name="Antonin V."/>
            <person name="Barry K.W."/>
            <person name="Bougher N.L."/>
            <person name="Buchanan P."/>
            <person name="Buyck B."/>
            <person name="Bense V."/>
            <person name="Catcheside P."/>
            <person name="Chovatia M."/>
            <person name="Cooper J."/>
            <person name="Damon W."/>
            <person name="Desjardin D."/>
            <person name="Finy P."/>
            <person name="Geml J."/>
            <person name="Haridas S."/>
            <person name="Hughes K."/>
            <person name="Justo A."/>
            <person name="Karasinski D."/>
            <person name="Kautmanova I."/>
            <person name="Kiss B."/>
            <person name="Kocsube S."/>
            <person name="Kotiranta H."/>
            <person name="LaButti K.M."/>
            <person name="Lechner B.E."/>
            <person name="Liimatainen K."/>
            <person name="Lipzen A."/>
            <person name="Lukacs Z."/>
            <person name="Mihaltcheva S."/>
            <person name="Morgado L.N."/>
            <person name="Niskanen T."/>
            <person name="Noordeloos M.E."/>
            <person name="Ohm R.A."/>
            <person name="Ortiz-Santana B."/>
            <person name="Ovrebo C."/>
            <person name="Racz N."/>
            <person name="Riley R."/>
            <person name="Savchenko A."/>
            <person name="Shiryaev A."/>
            <person name="Soop K."/>
            <person name="Spirin V."/>
            <person name="Szebenyi C."/>
            <person name="Tomsovsky M."/>
            <person name="Tulloss R.E."/>
            <person name="Uehling J."/>
            <person name="Grigoriev I.V."/>
            <person name="Vagvolgyi C."/>
            <person name="Papp T."/>
            <person name="Martin F.M."/>
            <person name="Miettinen O."/>
            <person name="Hibbett D.S."/>
            <person name="Nagy L.G."/>
        </authorList>
    </citation>
    <scope>NUCLEOTIDE SEQUENCE [LARGE SCALE GENOMIC DNA]</scope>
    <source>
        <strain evidence="3 4">FP101781</strain>
    </source>
</reference>
<dbReference type="GO" id="GO:0005524">
    <property type="term" value="F:ATP binding"/>
    <property type="evidence" value="ECO:0007669"/>
    <property type="project" value="InterPro"/>
</dbReference>
<feature type="region of interest" description="Disordered" evidence="1">
    <location>
        <begin position="1"/>
        <end position="56"/>
    </location>
</feature>
<dbReference type="InterPro" id="IPR053931">
    <property type="entry name" value="RapZ_C"/>
</dbReference>
<dbReference type="STRING" id="71717.A0A4Y7SFT9"/>
<dbReference type="AlphaFoldDB" id="A0A4Y7SFT9"/>
<dbReference type="PANTHER" id="PTHR30448:SF0">
    <property type="entry name" value="RNASE ADAPTER PROTEIN RAPZ"/>
    <property type="match status" value="1"/>
</dbReference>
<comment type="caution">
    <text evidence="3">The sequence shown here is derived from an EMBL/GenBank/DDBJ whole genome shotgun (WGS) entry which is preliminary data.</text>
</comment>
<gene>
    <name evidence="3" type="ORF">FA13DRAFT_1742668</name>
</gene>
<proteinExistence type="predicted"/>
<accession>A0A4Y7SFT9</accession>
<organism evidence="3 4">
    <name type="scientific">Coprinellus micaceus</name>
    <name type="common">Glistening ink-cap mushroom</name>
    <name type="synonym">Coprinus micaceus</name>
    <dbReference type="NCBI Taxonomy" id="71717"/>
    <lineage>
        <taxon>Eukaryota</taxon>
        <taxon>Fungi</taxon>
        <taxon>Dikarya</taxon>
        <taxon>Basidiomycota</taxon>
        <taxon>Agaricomycotina</taxon>
        <taxon>Agaricomycetes</taxon>
        <taxon>Agaricomycetidae</taxon>
        <taxon>Agaricales</taxon>
        <taxon>Agaricineae</taxon>
        <taxon>Psathyrellaceae</taxon>
        <taxon>Coprinellus</taxon>
    </lineage>
</organism>
<dbReference type="Pfam" id="PF22740">
    <property type="entry name" value="PapZ_C"/>
    <property type="match status" value="1"/>
</dbReference>
<evidence type="ECO:0000313" key="3">
    <source>
        <dbReference type="EMBL" id="TEB20742.1"/>
    </source>
</evidence>
<protein>
    <recommendedName>
        <fullName evidence="2">RapZ C-terminal domain-containing protein</fullName>
    </recommendedName>
</protein>
<dbReference type="OrthoDB" id="10267139at2759"/>
<keyword evidence="4" id="KW-1185">Reference proteome</keyword>
<dbReference type="PANTHER" id="PTHR30448">
    <property type="entry name" value="RNASE ADAPTER PROTEIN RAPZ"/>
    <property type="match status" value="1"/>
</dbReference>
<evidence type="ECO:0000256" key="1">
    <source>
        <dbReference type="SAM" id="MobiDB-lite"/>
    </source>
</evidence>
<feature type="domain" description="RapZ C-terminal" evidence="2">
    <location>
        <begin position="62"/>
        <end position="165"/>
    </location>
</feature>
<evidence type="ECO:0000259" key="2">
    <source>
        <dbReference type="Pfam" id="PF22740"/>
    </source>
</evidence>
<sequence length="192" mass="21578">MDPEDETMEANPNRRVKLDDDDSPTKTLRITSFGRRADDSRPASPSNDSTIPPTTANAIRRTLSFDIRSIPNPPKHIRSSQSGLHKPLQEWLFSEAEVVEKVDGIVEGIEQTLAKVDSSQATDVLVEVGINCELGRHRSVAVVEKLGKRKWPQGWEVEVIHRDVHRQRAVDKGRTKARKGQRKGRSRAEDSD</sequence>
<dbReference type="Proteomes" id="UP000298030">
    <property type="component" value="Unassembled WGS sequence"/>
</dbReference>
<dbReference type="EMBL" id="QPFP01000132">
    <property type="protein sequence ID" value="TEB20742.1"/>
    <property type="molecule type" value="Genomic_DNA"/>
</dbReference>
<feature type="compositionally biased region" description="Polar residues" evidence="1">
    <location>
        <begin position="43"/>
        <end position="56"/>
    </location>
</feature>
<feature type="compositionally biased region" description="Basic residues" evidence="1">
    <location>
        <begin position="175"/>
        <end position="185"/>
    </location>
</feature>
<name>A0A4Y7SFT9_COPMI</name>